<evidence type="ECO:0000259" key="1">
    <source>
        <dbReference type="Pfam" id="PF24626"/>
    </source>
</evidence>
<dbReference type="AlphaFoldDB" id="A0AAF0R852"/>
<reference evidence="2" key="1">
    <citation type="submission" date="2023-08" db="EMBL/GenBank/DDBJ databases">
        <title>A de novo genome assembly of Solanum verrucosum Schlechtendal, a Mexican diploid species geographically isolated from the other diploid A-genome species in potato relatives.</title>
        <authorList>
            <person name="Hosaka K."/>
        </authorList>
    </citation>
    <scope>NUCLEOTIDE SEQUENCE</scope>
    <source>
        <tissue evidence="2">Young leaves</tissue>
    </source>
</reference>
<dbReference type="PANTHER" id="PTHR46148:SF57">
    <property type="entry name" value="OS12G0499874 PROTEIN"/>
    <property type="match status" value="1"/>
</dbReference>
<proteinExistence type="predicted"/>
<dbReference type="Proteomes" id="UP001234989">
    <property type="component" value="Chromosome 6"/>
</dbReference>
<dbReference type="PANTHER" id="PTHR46148">
    <property type="entry name" value="CHROMO DOMAIN-CONTAINING PROTEIN"/>
    <property type="match status" value="1"/>
</dbReference>
<dbReference type="InterPro" id="IPR056924">
    <property type="entry name" value="SH3_Tf2-1"/>
</dbReference>
<dbReference type="Pfam" id="PF24626">
    <property type="entry name" value="SH3_Tf2-1"/>
    <property type="match status" value="1"/>
</dbReference>
<evidence type="ECO:0000313" key="3">
    <source>
        <dbReference type="Proteomes" id="UP001234989"/>
    </source>
</evidence>
<feature type="domain" description="Tf2-1-like SH3-like" evidence="1">
    <location>
        <begin position="154"/>
        <end position="205"/>
    </location>
</feature>
<name>A0AAF0R852_SOLVR</name>
<gene>
    <name evidence="2" type="ORF">MTR67_026891</name>
</gene>
<sequence length="255" mass="28742">MVSMLMSSPPQEFAIFLKQNDLNLRQRRWLELLKYYEMSVLYHPDKANLVDSTKGGVTVHNDSELYFVSDIKAKQSLDPILIELNKVFWKSFPKGLGTRIKLNATFNPKTDERCTSPIGWFEVGKVALIGPELVHEAMEKMIGSIRKSPMKGVMRFGKKGKLSPCYVGLYQVLRRIGNVAYEPDLPNDLASVHPVFHVSLLKKCVGDPTSIVPLGSLGISDSLSYEEVSVEILDRQVRKLRNKEVSSVKVFRGIS</sequence>
<accession>A0AAF0R852</accession>
<evidence type="ECO:0000313" key="2">
    <source>
        <dbReference type="EMBL" id="WMV33506.1"/>
    </source>
</evidence>
<organism evidence="2 3">
    <name type="scientific">Solanum verrucosum</name>
    <dbReference type="NCBI Taxonomy" id="315347"/>
    <lineage>
        <taxon>Eukaryota</taxon>
        <taxon>Viridiplantae</taxon>
        <taxon>Streptophyta</taxon>
        <taxon>Embryophyta</taxon>
        <taxon>Tracheophyta</taxon>
        <taxon>Spermatophyta</taxon>
        <taxon>Magnoliopsida</taxon>
        <taxon>eudicotyledons</taxon>
        <taxon>Gunneridae</taxon>
        <taxon>Pentapetalae</taxon>
        <taxon>asterids</taxon>
        <taxon>lamiids</taxon>
        <taxon>Solanales</taxon>
        <taxon>Solanaceae</taxon>
        <taxon>Solanoideae</taxon>
        <taxon>Solaneae</taxon>
        <taxon>Solanum</taxon>
    </lineage>
</organism>
<protein>
    <recommendedName>
        <fullName evidence="1">Tf2-1-like SH3-like domain-containing protein</fullName>
    </recommendedName>
</protein>
<dbReference type="EMBL" id="CP133617">
    <property type="protein sequence ID" value="WMV33506.1"/>
    <property type="molecule type" value="Genomic_DNA"/>
</dbReference>
<keyword evidence="3" id="KW-1185">Reference proteome</keyword>